<dbReference type="EMBL" id="VSRR010104353">
    <property type="protein sequence ID" value="MPC96023.1"/>
    <property type="molecule type" value="Genomic_DNA"/>
</dbReference>
<protein>
    <submittedName>
        <fullName evidence="2">Uncharacterized protein</fullName>
    </submittedName>
</protein>
<evidence type="ECO:0000313" key="3">
    <source>
        <dbReference type="Proteomes" id="UP000324222"/>
    </source>
</evidence>
<evidence type="ECO:0000313" key="2">
    <source>
        <dbReference type="EMBL" id="MPC96023.1"/>
    </source>
</evidence>
<comment type="caution">
    <text evidence="2">The sequence shown here is derived from an EMBL/GenBank/DDBJ whole genome shotgun (WGS) entry which is preliminary data.</text>
</comment>
<name>A0A5B7JNJ6_PORTR</name>
<feature type="region of interest" description="Disordered" evidence="1">
    <location>
        <begin position="40"/>
        <end position="69"/>
    </location>
</feature>
<organism evidence="2 3">
    <name type="scientific">Portunus trituberculatus</name>
    <name type="common">Swimming crab</name>
    <name type="synonym">Neptunus trituberculatus</name>
    <dbReference type="NCBI Taxonomy" id="210409"/>
    <lineage>
        <taxon>Eukaryota</taxon>
        <taxon>Metazoa</taxon>
        <taxon>Ecdysozoa</taxon>
        <taxon>Arthropoda</taxon>
        <taxon>Crustacea</taxon>
        <taxon>Multicrustacea</taxon>
        <taxon>Malacostraca</taxon>
        <taxon>Eumalacostraca</taxon>
        <taxon>Eucarida</taxon>
        <taxon>Decapoda</taxon>
        <taxon>Pleocyemata</taxon>
        <taxon>Brachyura</taxon>
        <taxon>Eubrachyura</taxon>
        <taxon>Portunoidea</taxon>
        <taxon>Portunidae</taxon>
        <taxon>Portuninae</taxon>
        <taxon>Portunus</taxon>
    </lineage>
</organism>
<gene>
    <name evidence="2" type="ORF">E2C01_091259</name>
</gene>
<dbReference type="AlphaFoldDB" id="A0A5B7JNJ6"/>
<feature type="region of interest" description="Disordered" evidence="1">
    <location>
        <begin position="125"/>
        <end position="145"/>
    </location>
</feature>
<dbReference type="Proteomes" id="UP000324222">
    <property type="component" value="Unassembled WGS sequence"/>
</dbReference>
<feature type="compositionally biased region" description="Gly residues" evidence="1">
    <location>
        <begin position="48"/>
        <end position="57"/>
    </location>
</feature>
<keyword evidence="3" id="KW-1185">Reference proteome</keyword>
<sequence length="145" mass="15708">MCPALRDPRDCVTSSMIGVTDVLISVHFNQALMRLKGTTAAGDTKARPGGGRGGGGRLQLRGSQTGERGCGCRRSASLLRNQKSDKESPCPHWDAATARARRLHDPNNNCPYYRIPWTAAPSCTRISNPWEATGVPRRPRNTPGP</sequence>
<evidence type="ECO:0000256" key="1">
    <source>
        <dbReference type="SAM" id="MobiDB-lite"/>
    </source>
</evidence>
<proteinExistence type="predicted"/>
<reference evidence="2 3" key="1">
    <citation type="submission" date="2019-05" db="EMBL/GenBank/DDBJ databases">
        <title>Another draft genome of Portunus trituberculatus and its Hox gene families provides insights of decapod evolution.</title>
        <authorList>
            <person name="Jeong J.-H."/>
            <person name="Song I."/>
            <person name="Kim S."/>
            <person name="Choi T."/>
            <person name="Kim D."/>
            <person name="Ryu S."/>
            <person name="Kim W."/>
        </authorList>
    </citation>
    <scope>NUCLEOTIDE SEQUENCE [LARGE SCALE GENOMIC DNA]</scope>
    <source>
        <tissue evidence="2">Muscle</tissue>
    </source>
</reference>
<accession>A0A5B7JNJ6</accession>